<evidence type="ECO:0000313" key="1">
    <source>
        <dbReference type="EMBL" id="SPO04992.1"/>
    </source>
</evidence>
<sequence>MAIDQPSKINMLADHPTERHDLTLYVLRGKNEKDDDEDYMGSRLLPLELFHLLGLNRGIHERLRQNYLDKKGGETRRHWARVIMDEAYLAKKDEGTSDILSADDQNLLKQKTTSLYHNFLDDFNGVVCATLIVVINYLFCTSFNPT</sequence>
<proteinExistence type="predicted"/>
<accession>A0AAE8N538</accession>
<name>A0AAE8N538_9PEZI</name>
<protein>
    <submittedName>
        <fullName evidence="1">Uncharacterized protein</fullName>
    </submittedName>
</protein>
<dbReference type="Proteomes" id="UP001187682">
    <property type="component" value="Unassembled WGS sequence"/>
</dbReference>
<reference evidence="1" key="1">
    <citation type="submission" date="2018-03" db="EMBL/GenBank/DDBJ databases">
        <authorList>
            <person name="Guldener U."/>
        </authorList>
    </citation>
    <scope>NUCLEOTIDE SEQUENCE</scope>
</reference>
<organism evidence="1 2">
    <name type="scientific">Cephalotrichum gorgonifer</name>
    <dbReference type="NCBI Taxonomy" id="2041049"/>
    <lineage>
        <taxon>Eukaryota</taxon>
        <taxon>Fungi</taxon>
        <taxon>Dikarya</taxon>
        <taxon>Ascomycota</taxon>
        <taxon>Pezizomycotina</taxon>
        <taxon>Sordariomycetes</taxon>
        <taxon>Hypocreomycetidae</taxon>
        <taxon>Microascales</taxon>
        <taxon>Microascaceae</taxon>
        <taxon>Cephalotrichum</taxon>
    </lineage>
</organism>
<keyword evidence="2" id="KW-1185">Reference proteome</keyword>
<evidence type="ECO:0000313" key="2">
    <source>
        <dbReference type="Proteomes" id="UP001187682"/>
    </source>
</evidence>
<comment type="caution">
    <text evidence="1">The sequence shown here is derived from an EMBL/GenBank/DDBJ whole genome shotgun (WGS) entry which is preliminary data.</text>
</comment>
<gene>
    <name evidence="1" type="ORF">DNG_07677</name>
</gene>
<dbReference type="EMBL" id="ONZQ02000011">
    <property type="protein sequence ID" value="SPO04992.1"/>
    <property type="molecule type" value="Genomic_DNA"/>
</dbReference>
<dbReference type="AlphaFoldDB" id="A0AAE8N538"/>